<evidence type="ECO:0000313" key="2">
    <source>
        <dbReference type="Proteomes" id="UP001235712"/>
    </source>
</evidence>
<reference evidence="1 2" key="1">
    <citation type="submission" date="2023-07" db="EMBL/GenBank/DDBJ databases">
        <title>Sequencing the genomes of 1000 actinobacteria strains.</title>
        <authorList>
            <person name="Klenk H.-P."/>
        </authorList>
    </citation>
    <scope>NUCLEOTIDE SEQUENCE [LARGE SCALE GENOMIC DNA]</scope>
    <source>
        <strain evidence="1 2">DSM 44388</strain>
    </source>
</reference>
<protein>
    <submittedName>
        <fullName evidence="1">Uncharacterized protein</fullName>
    </submittedName>
</protein>
<sequence length="104" mass="11748">MADLDQLRGHIGSKPLNDRLSDLAQLLRNLRSHHRGRTLHISHRRQTPKLINQRRPSHIHIQARIRDAGAANARARGGRHAMQALLFVPSMSMPYRPSIAEVGT</sequence>
<dbReference type="EMBL" id="JAUSQZ010000001">
    <property type="protein sequence ID" value="MDP9829439.1"/>
    <property type="molecule type" value="Genomic_DNA"/>
</dbReference>
<proteinExistence type="predicted"/>
<organism evidence="1 2">
    <name type="scientific">Kineosporia succinea</name>
    <dbReference type="NCBI Taxonomy" id="84632"/>
    <lineage>
        <taxon>Bacteria</taxon>
        <taxon>Bacillati</taxon>
        <taxon>Actinomycetota</taxon>
        <taxon>Actinomycetes</taxon>
        <taxon>Kineosporiales</taxon>
        <taxon>Kineosporiaceae</taxon>
        <taxon>Kineosporia</taxon>
    </lineage>
</organism>
<dbReference type="Proteomes" id="UP001235712">
    <property type="component" value="Unassembled WGS sequence"/>
</dbReference>
<name>A0ABT9PAI8_9ACTN</name>
<gene>
    <name evidence="1" type="ORF">J2S57_005188</name>
</gene>
<evidence type="ECO:0000313" key="1">
    <source>
        <dbReference type="EMBL" id="MDP9829439.1"/>
    </source>
</evidence>
<comment type="caution">
    <text evidence="1">The sequence shown here is derived from an EMBL/GenBank/DDBJ whole genome shotgun (WGS) entry which is preliminary data.</text>
</comment>
<dbReference type="RefSeq" id="WP_307247624.1">
    <property type="nucleotide sequence ID" value="NZ_JAUSQZ010000001.1"/>
</dbReference>
<accession>A0ABT9PAI8</accession>
<keyword evidence="2" id="KW-1185">Reference proteome</keyword>